<accession>H0EHM2</accession>
<name>H0EHM2_GLAL7</name>
<dbReference type="SUPFAM" id="SSF50475">
    <property type="entry name" value="FMN-binding split barrel"/>
    <property type="match status" value="1"/>
</dbReference>
<organism evidence="3 4">
    <name type="scientific">Glarea lozoyensis (strain ATCC 74030 / MF5533)</name>
    <dbReference type="NCBI Taxonomy" id="1104152"/>
    <lineage>
        <taxon>Eukaryota</taxon>
        <taxon>Fungi</taxon>
        <taxon>Dikarya</taxon>
        <taxon>Ascomycota</taxon>
        <taxon>Pezizomycotina</taxon>
        <taxon>Leotiomycetes</taxon>
        <taxon>Helotiales</taxon>
        <taxon>Helotiaceae</taxon>
        <taxon>Glarea</taxon>
    </lineage>
</organism>
<dbReference type="PANTHER" id="PTHR32268">
    <property type="entry name" value="HOMOSERINE O-ACETYLTRANSFERASE"/>
    <property type="match status" value="1"/>
</dbReference>
<dbReference type="SUPFAM" id="SSF53474">
    <property type="entry name" value="alpha/beta-Hydrolases"/>
    <property type="match status" value="1"/>
</dbReference>
<gene>
    <name evidence="3" type="ORF">M7I_2006</name>
</gene>
<proteinExistence type="inferred from homology"/>
<dbReference type="InterPro" id="IPR008220">
    <property type="entry name" value="HAT_MetX-like"/>
</dbReference>
<evidence type="ECO:0000313" key="4">
    <source>
        <dbReference type="Proteomes" id="UP000005446"/>
    </source>
</evidence>
<dbReference type="HOGENOM" id="CLU_609802_0_0_1"/>
<dbReference type="InParanoid" id="H0EHM2"/>
<dbReference type="PANTHER" id="PTHR32268:SF15">
    <property type="entry name" value="HOMOSERINE ACETYLTRANSFERASE FAMILY PROTEIN (AFU_ORTHOLOGUE AFUA_1G15350)"/>
    <property type="match status" value="1"/>
</dbReference>
<dbReference type="Gene3D" id="3.40.50.1820">
    <property type="entry name" value="alpha/beta hydrolase"/>
    <property type="match status" value="1"/>
</dbReference>
<evidence type="ECO:0000313" key="3">
    <source>
        <dbReference type="EMBL" id="EHL02051.1"/>
    </source>
</evidence>
<comment type="caution">
    <text evidence="3">The sequence shown here is derived from an EMBL/GenBank/DDBJ whole genome shotgun (WGS) entry which is preliminary data.</text>
</comment>
<dbReference type="OrthoDB" id="9972683at2759"/>
<comment type="similarity">
    <text evidence="1">Belongs to the AB hydrolase superfamily. MetX family.</text>
</comment>
<dbReference type="GO" id="GO:0016747">
    <property type="term" value="F:acyltransferase activity, transferring groups other than amino-acyl groups"/>
    <property type="evidence" value="ECO:0007669"/>
    <property type="project" value="InterPro"/>
</dbReference>
<reference evidence="3 4" key="1">
    <citation type="journal article" date="2012" name="Eukaryot. Cell">
        <title>Genome sequence of the fungus Glarea lozoyensis: the first genome sequence of a species from the Helotiaceae family.</title>
        <authorList>
            <person name="Youssar L."/>
            <person name="Gruening B.A."/>
            <person name="Erxleben A."/>
            <person name="Guenther S."/>
            <person name="Huettel W."/>
        </authorList>
    </citation>
    <scope>NUCLEOTIDE SEQUENCE [LARGE SCALE GENOMIC DNA]</scope>
    <source>
        <strain evidence="4">ATCC 74030 / MF5533</strain>
    </source>
</reference>
<protein>
    <recommendedName>
        <fullName evidence="2">AB hydrolase-1 domain-containing protein</fullName>
    </recommendedName>
</protein>
<dbReference type="Pfam" id="PF00561">
    <property type="entry name" value="Abhydrolase_1"/>
    <property type="match status" value="1"/>
</dbReference>
<dbReference type="InterPro" id="IPR029058">
    <property type="entry name" value="AB_hydrolase_fold"/>
</dbReference>
<feature type="domain" description="AB hydrolase-1" evidence="2">
    <location>
        <begin position="184"/>
        <end position="275"/>
    </location>
</feature>
<dbReference type="InterPro" id="IPR012349">
    <property type="entry name" value="Split_barrel_FMN-bd"/>
</dbReference>
<evidence type="ECO:0000256" key="1">
    <source>
        <dbReference type="ARBA" id="ARBA00006886"/>
    </source>
</evidence>
<dbReference type="InterPro" id="IPR000073">
    <property type="entry name" value="AB_hydrolase_1"/>
</dbReference>
<dbReference type="Gene3D" id="2.30.110.10">
    <property type="entry name" value="Electron Transport, Fmn-binding Protein, Chain A"/>
    <property type="match status" value="1"/>
</dbReference>
<dbReference type="Proteomes" id="UP000005446">
    <property type="component" value="Unassembled WGS sequence"/>
</dbReference>
<sequence length="449" mass="49580">MTSTTSPTPNHQTISPAIFYWGTPVVLITTENPDQTFNIAPMSSAWWLGNRCMLGLGAISHTTINLLRTKQCVLNLASDSMAGSVNALARTTGSAEILTAQPDEGYKYFKRMNGYDRITTMNIPEDYDPTGVQHYDIPSFLFNTGRRLPVRIAYRSFNSALRRVVCIPTPEHSHINTTYNYTLNALRDYHVIVVATLGNGESSSPSNTLDFPQPVYQDCVSASYELLTKHFNIQDLEAVVGYGMGGQQAYYWMCMRPGFVKSAVVICGSARTSPFNHMLLDGIAATMGGSAVDTMDKAGLNGTGPHGYGKVTCAWSTSSAWFKDESFRTILGHETLPEFIEEYNNAFRDWNAADLLALVRMWQLGDVGALRDDGSYLKALEDITGRVLVIASRTDSYFSPEDSAIELKHLKFGKLEILETIWGHAAGSGVCEEDMERICKMIAAFLGEK</sequence>
<keyword evidence="4" id="KW-1185">Reference proteome</keyword>
<evidence type="ECO:0000259" key="2">
    <source>
        <dbReference type="Pfam" id="PF00561"/>
    </source>
</evidence>
<dbReference type="AlphaFoldDB" id="H0EHM2"/>
<dbReference type="EMBL" id="AGUE01000040">
    <property type="protein sequence ID" value="EHL02051.1"/>
    <property type="molecule type" value="Genomic_DNA"/>
</dbReference>